<dbReference type="PANTHER" id="PTHR11001:SF2">
    <property type="entry name" value="MITOCHONDRIAL FISSION PROCESS PROTEIN 1"/>
    <property type="match status" value="1"/>
</dbReference>
<comment type="similarity">
    <text evidence="1">Belongs to the MTFP1 family.</text>
</comment>
<organism evidence="4">
    <name type="scientific">Psilocybe cubensis</name>
    <name type="common">Psychedelic mushroom</name>
    <name type="synonym">Stropharia cubensis</name>
    <dbReference type="NCBI Taxonomy" id="181762"/>
    <lineage>
        <taxon>Eukaryota</taxon>
        <taxon>Fungi</taxon>
        <taxon>Dikarya</taxon>
        <taxon>Basidiomycota</taxon>
        <taxon>Agaricomycotina</taxon>
        <taxon>Agaricomycetes</taxon>
        <taxon>Agaricomycetidae</taxon>
        <taxon>Agaricales</taxon>
        <taxon>Agaricineae</taxon>
        <taxon>Strophariaceae</taxon>
        <taxon>Psilocybe</taxon>
    </lineage>
</organism>
<dbReference type="EMBL" id="JAFIQS010000005">
    <property type="protein sequence ID" value="KAG5169012.1"/>
    <property type="molecule type" value="Genomic_DNA"/>
</dbReference>
<dbReference type="GO" id="GO:0000266">
    <property type="term" value="P:mitochondrial fission"/>
    <property type="evidence" value="ECO:0007669"/>
    <property type="project" value="TreeGrafter"/>
</dbReference>
<dbReference type="GO" id="GO:0005739">
    <property type="term" value="C:mitochondrion"/>
    <property type="evidence" value="ECO:0007669"/>
    <property type="project" value="TreeGrafter"/>
</dbReference>
<dbReference type="OrthoDB" id="424969at2759"/>
<name>A0A8H7XXR3_PSICU</name>
<sequence length="208" mass="23111">MASTEITAKAAAQKVEELAERDADTTDSDIRYLAYGARLRTALRAGTRYIAYTSDIGEAFRPVVPPWVVTAAYGVSWLYLSGDVAYDAYKTYHRGPSPIEAANFSETTRVGIAAVQRATFQSIASMALPAFTIHTAVAQSRKAFRHATNPKVKTWGPTVTGLAIVPILPYLFDHPVEYATEHAFDWIREKLIERNQAQNKESNDRKEL</sequence>
<gene>
    <name evidence="4" type="ORF">JR316_005568</name>
</gene>
<accession>A0A8H7XXR3</accession>
<reference evidence="4" key="1">
    <citation type="submission" date="2021-02" db="EMBL/GenBank/DDBJ databases">
        <title>Psilocybe cubensis genome.</title>
        <authorList>
            <person name="Mckernan K.J."/>
            <person name="Crawford S."/>
            <person name="Trippe A."/>
            <person name="Kane L.T."/>
            <person name="Mclaughlin S."/>
        </authorList>
    </citation>
    <scope>NUCLEOTIDE SEQUENCE [LARGE SCALE GENOMIC DNA]</scope>
    <source>
        <strain evidence="4">MGC-MH-2018</strain>
    </source>
</reference>
<dbReference type="Pfam" id="PF10558">
    <property type="entry name" value="MTP18"/>
    <property type="match status" value="1"/>
</dbReference>
<dbReference type="AlphaFoldDB" id="A0A8H7XXR3"/>
<dbReference type="PANTHER" id="PTHR11001">
    <property type="entry name" value="MITOCHONDRIAL FISSION PROCESS PROTEIN 1"/>
    <property type="match status" value="1"/>
</dbReference>
<protein>
    <recommendedName>
        <fullName evidence="2">Mitochondrial fission process protein 1</fullName>
    </recommendedName>
    <alternativeName>
        <fullName evidence="3">Mitochondrial 18 kDa protein</fullName>
    </alternativeName>
</protein>
<comment type="caution">
    <text evidence="4">The sequence shown here is derived from an EMBL/GenBank/DDBJ whole genome shotgun (WGS) entry which is preliminary data.</text>
</comment>
<evidence type="ECO:0000313" key="4">
    <source>
        <dbReference type="EMBL" id="KAG5169012.1"/>
    </source>
</evidence>
<evidence type="ECO:0000256" key="2">
    <source>
        <dbReference type="ARBA" id="ARBA00017835"/>
    </source>
</evidence>
<dbReference type="InterPro" id="IPR019560">
    <property type="entry name" value="Mitochondrial_18_kDa_protein"/>
</dbReference>
<evidence type="ECO:0000256" key="1">
    <source>
        <dbReference type="ARBA" id="ARBA00009224"/>
    </source>
</evidence>
<proteinExistence type="inferred from homology"/>
<evidence type="ECO:0000256" key="3">
    <source>
        <dbReference type="ARBA" id="ARBA00029631"/>
    </source>
</evidence>